<evidence type="ECO:0000313" key="1">
    <source>
        <dbReference type="EMBL" id="SMP06441.1"/>
    </source>
</evidence>
<comment type="caution">
    <text evidence="1">The sequence shown here is derived from an EMBL/GenBank/DDBJ whole genome shotgun (WGS) entry which is preliminary data.</text>
</comment>
<protein>
    <submittedName>
        <fullName evidence="1">Uncharacterized protein</fullName>
    </submittedName>
</protein>
<name>A0ABY1NCZ3_9FLAO</name>
<gene>
    <name evidence="1" type="ORF">SAMN06264346_101528</name>
</gene>
<keyword evidence="2" id="KW-1185">Reference proteome</keyword>
<organism evidence="1 2">
    <name type="scientific">Chryseobacterium profundimaris</name>
    <dbReference type="NCBI Taxonomy" id="1387275"/>
    <lineage>
        <taxon>Bacteria</taxon>
        <taxon>Pseudomonadati</taxon>
        <taxon>Bacteroidota</taxon>
        <taxon>Flavobacteriia</taxon>
        <taxon>Flavobacteriales</taxon>
        <taxon>Weeksellaceae</taxon>
        <taxon>Chryseobacterium group</taxon>
        <taxon>Chryseobacterium</taxon>
    </lineage>
</organism>
<proteinExistence type="predicted"/>
<dbReference type="EMBL" id="FXTZ01000001">
    <property type="protein sequence ID" value="SMP06441.1"/>
    <property type="molecule type" value="Genomic_DNA"/>
</dbReference>
<evidence type="ECO:0000313" key="2">
    <source>
        <dbReference type="Proteomes" id="UP001157960"/>
    </source>
</evidence>
<accession>A0ABY1NCZ3</accession>
<dbReference type="Proteomes" id="UP001157960">
    <property type="component" value="Unassembled WGS sequence"/>
</dbReference>
<dbReference type="RefSeq" id="WP_283420898.1">
    <property type="nucleotide sequence ID" value="NZ_FXTZ01000001.1"/>
</dbReference>
<reference evidence="1 2" key="1">
    <citation type="submission" date="2017-05" db="EMBL/GenBank/DDBJ databases">
        <authorList>
            <person name="Varghese N."/>
            <person name="Submissions S."/>
        </authorList>
    </citation>
    <scope>NUCLEOTIDE SEQUENCE [LARGE SCALE GENOMIC DNA]</scope>
    <source>
        <strain evidence="1 2">DSM 28214</strain>
    </source>
</reference>
<sequence length="55" mass="6588">METPNEHSDTVSDGNLYPVEWIDIENTENDYENYLNDIEAFFRNDFENDILEDEL</sequence>